<proteinExistence type="predicted"/>
<dbReference type="AlphaFoldDB" id="A0A5A9GXJ7"/>
<feature type="compositionally biased region" description="Low complexity" evidence="1">
    <location>
        <begin position="59"/>
        <end position="73"/>
    </location>
</feature>
<accession>A0A5A9GXJ7</accession>
<organism evidence="3 4">
    <name type="scientific">Azospirillum lipoferum</name>
    <dbReference type="NCBI Taxonomy" id="193"/>
    <lineage>
        <taxon>Bacteria</taxon>
        <taxon>Pseudomonadati</taxon>
        <taxon>Pseudomonadota</taxon>
        <taxon>Alphaproteobacteria</taxon>
        <taxon>Rhodospirillales</taxon>
        <taxon>Azospirillaceae</taxon>
        <taxon>Azospirillum</taxon>
    </lineage>
</organism>
<feature type="chain" id="PRO_5022984063" evidence="2">
    <location>
        <begin position="22"/>
        <end position="203"/>
    </location>
</feature>
<evidence type="ECO:0000313" key="3">
    <source>
        <dbReference type="EMBL" id="KAA0598405.1"/>
    </source>
</evidence>
<keyword evidence="4" id="KW-1185">Reference proteome</keyword>
<evidence type="ECO:0000256" key="2">
    <source>
        <dbReference type="SAM" id="SignalP"/>
    </source>
</evidence>
<name>A0A5A9GXJ7_AZOLI</name>
<reference evidence="3 4" key="1">
    <citation type="submission" date="2019-08" db="EMBL/GenBank/DDBJ databases">
        <authorList>
            <person name="Grouzdev D."/>
            <person name="Tikhonova E."/>
            <person name="Kravchenko I."/>
        </authorList>
    </citation>
    <scope>NUCLEOTIDE SEQUENCE [LARGE SCALE GENOMIC DNA]</scope>
    <source>
        <strain evidence="3 4">59b</strain>
    </source>
</reference>
<feature type="signal peptide" evidence="2">
    <location>
        <begin position="1"/>
        <end position="21"/>
    </location>
</feature>
<evidence type="ECO:0000313" key="4">
    <source>
        <dbReference type="Proteomes" id="UP000324927"/>
    </source>
</evidence>
<feature type="region of interest" description="Disordered" evidence="1">
    <location>
        <begin position="43"/>
        <end position="93"/>
    </location>
</feature>
<evidence type="ECO:0000256" key="1">
    <source>
        <dbReference type="SAM" id="MobiDB-lite"/>
    </source>
</evidence>
<feature type="compositionally biased region" description="Basic and acidic residues" evidence="1">
    <location>
        <begin position="83"/>
        <end position="93"/>
    </location>
</feature>
<dbReference type="OrthoDB" id="7376656at2"/>
<dbReference type="RefSeq" id="WP_149229985.1">
    <property type="nucleotide sequence ID" value="NZ_JALJXJ010000002.1"/>
</dbReference>
<sequence length="203" mass="19902">MKHRSASLILALSLVFTAASVDPFAGFGSSAAFARGSGGNGGGNGGGHGGGNAGGNSGSHGNSAGHSQSSSHAQTGDSVGASRADDATQDTKTRAAQIHAAAIAHPSNISATKTNAVANELGNLNAAHASATARANAAPTSMVGRIATYDAAMRQALTISDPVTRAYVINAARADLATVANKPLTASVVARVDRLLGLPTGGY</sequence>
<protein>
    <submittedName>
        <fullName evidence="3">Holotricin-3</fullName>
    </submittedName>
</protein>
<comment type="caution">
    <text evidence="3">The sequence shown here is derived from an EMBL/GenBank/DDBJ whole genome shotgun (WGS) entry which is preliminary data.</text>
</comment>
<feature type="compositionally biased region" description="Gly residues" evidence="1">
    <location>
        <begin position="43"/>
        <end position="58"/>
    </location>
</feature>
<dbReference type="Proteomes" id="UP000324927">
    <property type="component" value="Unassembled WGS sequence"/>
</dbReference>
<gene>
    <name evidence="3" type="ORF">FZ942_04800</name>
</gene>
<keyword evidence="2" id="KW-0732">Signal</keyword>
<dbReference type="EMBL" id="VTTN01000001">
    <property type="protein sequence ID" value="KAA0598405.1"/>
    <property type="molecule type" value="Genomic_DNA"/>
</dbReference>